<dbReference type="InterPro" id="IPR036872">
    <property type="entry name" value="CH_dom_sf"/>
</dbReference>
<comment type="caution">
    <text evidence="1">The sequence shown here is derived from an EMBL/GenBank/DDBJ whole genome shotgun (WGS) entry which is preliminary data.</text>
</comment>
<sequence length="479" mass="54906">MRKTADSYVFYLFALLRQRQRGYEPELERPRHTHRSADSTTHTMSALRFSEGYIKPRETRSFARSARNRASIRALGSITYLQKYYASGGTICEGFLDYDKLSFLDLIAPRAGLMDPSPEVLLRNCHEDIQAVLEIWGIISYPSPSAHATDGHEQALDSPTSFDDNDMSRQLGHHGKEFSSHSLNTQQHRYDSISIDLLALLESSTKAISSIRMYSMHAPVLTPSALTVHRQAALSVIEMLCILEQENRVLESDDESSPEGYCYVRLNFGDLEEEREEMRRYLAIVQEYLFKPQVDRLETHFEQLLITNPSIQADGAGLPSWLNDDQWDDTMTLDRCHAFLEFFRPETRSPLPSPTTDKSGFLDALSDGYVMCMVFNAFVRLTKMPFGLVDKVNDNTIRTWRAAENWRFLIQACKFRLEFKITDGAFKPIEIVRRTDLGREQLETWVKLIVERGIQEAKEMLDNKAPLSPVVDTTAFPDF</sequence>
<dbReference type="EMBL" id="JAIFTL010000092">
    <property type="protein sequence ID" value="KAG9323650.1"/>
    <property type="molecule type" value="Genomic_DNA"/>
</dbReference>
<reference evidence="1" key="1">
    <citation type="submission" date="2021-07" db="EMBL/GenBank/DDBJ databases">
        <title>Draft genome of Mortierella alpina, strain LL118, isolated from an aspen leaf litter sample.</title>
        <authorList>
            <person name="Yang S."/>
            <person name="Vinatzer B.A."/>
        </authorList>
    </citation>
    <scope>NUCLEOTIDE SEQUENCE</scope>
    <source>
        <strain evidence="1">LL118</strain>
    </source>
</reference>
<evidence type="ECO:0000313" key="2">
    <source>
        <dbReference type="Proteomes" id="UP000717515"/>
    </source>
</evidence>
<accession>A0A9P8D1H2</accession>
<dbReference type="PANTHER" id="PTHR38702">
    <property type="entry name" value="CALPONIN-HOMOLOGY (CH) DOMAIN-CONTAINING PROTEIN"/>
    <property type="match status" value="1"/>
</dbReference>
<proteinExistence type="predicted"/>
<dbReference type="SUPFAM" id="SSF47576">
    <property type="entry name" value="Calponin-homology domain, CH-domain"/>
    <property type="match status" value="1"/>
</dbReference>
<evidence type="ECO:0000313" key="1">
    <source>
        <dbReference type="EMBL" id="KAG9323650.1"/>
    </source>
</evidence>
<dbReference type="CDD" id="cd00014">
    <property type="entry name" value="CH_SF"/>
    <property type="match status" value="1"/>
</dbReference>
<dbReference type="AlphaFoldDB" id="A0A9P8D1H2"/>
<dbReference type="PANTHER" id="PTHR38702:SF1">
    <property type="entry name" value="CALPONIN-HOMOLOGY (CH) DOMAIN-CONTAINING PROTEIN"/>
    <property type="match status" value="1"/>
</dbReference>
<protein>
    <recommendedName>
        <fullName evidence="3">Calponin-homology (CH) domain-containing protein</fullName>
    </recommendedName>
</protein>
<organism evidence="1 2">
    <name type="scientific">Mortierella alpina</name>
    <name type="common">Oleaginous fungus</name>
    <name type="synonym">Mortierella renispora</name>
    <dbReference type="NCBI Taxonomy" id="64518"/>
    <lineage>
        <taxon>Eukaryota</taxon>
        <taxon>Fungi</taxon>
        <taxon>Fungi incertae sedis</taxon>
        <taxon>Mucoromycota</taxon>
        <taxon>Mortierellomycotina</taxon>
        <taxon>Mortierellomycetes</taxon>
        <taxon>Mortierellales</taxon>
        <taxon>Mortierellaceae</taxon>
        <taxon>Mortierella</taxon>
    </lineage>
</organism>
<dbReference type="Proteomes" id="UP000717515">
    <property type="component" value="Unassembled WGS sequence"/>
</dbReference>
<gene>
    <name evidence="1" type="ORF">KVV02_002946</name>
</gene>
<evidence type="ECO:0008006" key="3">
    <source>
        <dbReference type="Google" id="ProtNLM"/>
    </source>
</evidence>
<name>A0A9P8D1H2_MORAP</name>